<dbReference type="AlphaFoldDB" id="A0A2J7RE16"/>
<keyword evidence="3" id="KW-1185">Reference proteome</keyword>
<feature type="region of interest" description="Disordered" evidence="1">
    <location>
        <begin position="901"/>
        <end position="941"/>
    </location>
</feature>
<comment type="caution">
    <text evidence="2">The sequence shown here is derived from an EMBL/GenBank/DDBJ whole genome shotgun (WGS) entry which is preliminary data.</text>
</comment>
<name>A0A2J7RE16_9NEOP</name>
<feature type="region of interest" description="Disordered" evidence="1">
    <location>
        <begin position="378"/>
        <end position="480"/>
    </location>
</feature>
<reference evidence="2 3" key="1">
    <citation type="submission" date="2017-12" db="EMBL/GenBank/DDBJ databases">
        <title>Hemimetabolous genomes reveal molecular basis of termite eusociality.</title>
        <authorList>
            <person name="Harrison M.C."/>
            <person name="Jongepier E."/>
            <person name="Robertson H.M."/>
            <person name="Arning N."/>
            <person name="Bitard-Feildel T."/>
            <person name="Chao H."/>
            <person name="Childers C.P."/>
            <person name="Dinh H."/>
            <person name="Doddapaneni H."/>
            <person name="Dugan S."/>
            <person name="Gowin J."/>
            <person name="Greiner C."/>
            <person name="Han Y."/>
            <person name="Hu H."/>
            <person name="Hughes D.S.T."/>
            <person name="Huylmans A.-K."/>
            <person name="Kemena C."/>
            <person name="Kremer L.P.M."/>
            <person name="Lee S.L."/>
            <person name="Lopez-Ezquerra A."/>
            <person name="Mallet L."/>
            <person name="Monroy-Kuhn J.M."/>
            <person name="Moser A."/>
            <person name="Murali S.C."/>
            <person name="Muzny D.M."/>
            <person name="Otani S."/>
            <person name="Piulachs M.-D."/>
            <person name="Poelchau M."/>
            <person name="Qu J."/>
            <person name="Schaub F."/>
            <person name="Wada-Katsumata A."/>
            <person name="Worley K.C."/>
            <person name="Xie Q."/>
            <person name="Ylla G."/>
            <person name="Poulsen M."/>
            <person name="Gibbs R.A."/>
            <person name="Schal C."/>
            <person name="Richards S."/>
            <person name="Belles X."/>
            <person name="Korb J."/>
            <person name="Bornberg-Bauer E."/>
        </authorList>
    </citation>
    <scope>NUCLEOTIDE SEQUENCE [LARGE SCALE GENOMIC DNA]</scope>
    <source>
        <tissue evidence="2">Whole body</tissue>
    </source>
</reference>
<dbReference type="OrthoDB" id="8195010at2759"/>
<proteinExistence type="predicted"/>
<feature type="region of interest" description="Disordered" evidence="1">
    <location>
        <begin position="588"/>
        <end position="635"/>
    </location>
</feature>
<protein>
    <submittedName>
        <fullName evidence="2">Uncharacterized protein</fullName>
    </submittedName>
</protein>
<organism evidence="2 3">
    <name type="scientific">Cryptotermes secundus</name>
    <dbReference type="NCBI Taxonomy" id="105785"/>
    <lineage>
        <taxon>Eukaryota</taxon>
        <taxon>Metazoa</taxon>
        <taxon>Ecdysozoa</taxon>
        <taxon>Arthropoda</taxon>
        <taxon>Hexapoda</taxon>
        <taxon>Insecta</taxon>
        <taxon>Pterygota</taxon>
        <taxon>Neoptera</taxon>
        <taxon>Polyneoptera</taxon>
        <taxon>Dictyoptera</taxon>
        <taxon>Blattodea</taxon>
        <taxon>Blattoidea</taxon>
        <taxon>Termitoidae</taxon>
        <taxon>Kalotermitidae</taxon>
        <taxon>Cryptotermitinae</taxon>
        <taxon>Cryptotermes</taxon>
    </lineage>
</organism>
<feature type="region of interest" description="Disordered" evidence="1">
    <location>
        <begin position="144"/>
        <end position="192"/>
    </location>
</feature>
<evidence type="ECO:0000313" key="3">
    <source>
        <dbReference type="Proteomes" id="UP000235965"/>
    </source>
</evidence>
<dbReference type="InParanoid" id="A0A2J7RE16"/>
<feature type="non-terminal residue" evidence="2">
    <location>
        <position position="1"/>
    </location>
</feature>
<feature type="compositionally biased region" description="Polar residues" evidence="1">
    <location>
        <begin position="705"/>
        <end position="714"/>
    </location>
</feature>
<accession>A0A2J7RE16</accession>
<feature type="compositionally biased region" description="Polar residues" evidence="1">
    <location>
        <begin position="864"/>
        <end position="874"/>
    </location>
</feature>
<dbReference type="Proteomes" id="UP000235965">
    <property type="component" value="Unassembled WGS sequence"/>
</dbReference>
<feature type="compositionally biased region" description="Pro residues" evidence="1">
    <location>
        <begin position="157"/>
        <end position="167"/>
    </location>
</feature>
<feature type="region of interest" description="Disordered" evidence="1">
    <location>
        <begin position="826"/>
        <end position="845"/>
    </location>
</feature>
<feature type="compositionally biased region" description="Polar residues" evidence="1">
    <location>
        <begin position="406"/>
        <end position="437"/>
    </location>
</feature>
<feature type="region of interest" description="Disordered" evidence="1">
    <location>
        <begin position="864"/>
        <end position="888"/>
    </location>
</feature>
<gene>
    <name evidence="2" type="ORF">B7P43_G04346</name>
</gene>
<feature type="compositionally biased region" description="Low complexity" evidence="1">
    <location>
        <begin position="321"/>
        <end position="333"/>
    </location>
</feature>
<feature type="region of interest" description="Disordered" evidence="1">
    <location>
        <begin position="273"/>
        <end position="333"/>
    </location>
</feature>
<evidence type="ECO:0000256" key="1">
    <source>
        <dbReference type="SAM" id="MobiDB-lite"/>
    </source>
</evidence>
<dbReference type="EMBL" id="NEVH01005279">
    <property type="protein sequence ID" value="PNF39068.1"/>
    <property type="molecule type" value="Genomic_DNA"/>
</dbReference>
<evidence type="ECO:0000313" key="2">
    <source>
        <dbReference type="EMBL" id="PNF39068.1"/>
    </source>
</evidence>
<dbReference type="STRING" id="105785.A0A2J7RE16"/>
<feature type="compositionally biased region" description="Low complexity" evidence="1">
    <location>
        <begin position="727"/>
        <end position="738"/>
    </location>
</feature>
<feature type="region of interest" description="Disordered" evidence="1">
    <location>
        <begin position="669"/>
        <end position="691"/>
    </location>
</feature>
<sequence length="976" mass="106412">SLYCLVSSSTRGGSQSVSSPDLQRLARQLSPAYNQCSHPFHSYLCNPAPRSRTVTPEGSASFTVKQIEKPLASAPAPSFGVKTIAVPPELQPDPSSNNFRKQTPKQLISPTKATIEDPAFANCQQHTITVEPPTTQKTIVISGESSFSRESKLAPEPYLPPPEPRFPAPSFQQPLKLSLPTQPPTKKPLSTPEYLPETYPKPSATFVQSENILTPFQNKNFQTTTTIPERFSSTKTERTLFEGQAAGSPESVIRNDNEVDNCKHSFHSFLCNPPSLSRGRRPITNSRTKPISSPTGDSTFLDPSKVLPPILPASQKIKPKPTTTSRPTYISTTPPTETKIFAEAAEDPVQVLPLQDQKQPSICKDAFHSFLCQPVDTSRRKQKYGERYQSSAARTPVPSAPLRGDSSFNQPSKVLPNFNQPCNTTPSTEAPSASFPSRYTPRAESSSPKRDSLGNQTKAIPTTNRQFVSSSTILPTVPVPKPDSTFIQPARLLLPSTQSTTMRATPGVPETHILNVPAAQTADVSVVKPEDGHRHDHSHDHGHGHDHHGIDICKDPFHSFLCIPVVPSKRKRPTGELPARFRNPVPQNLLGAGSFNQPAKLLPSNAKKLTTRLPVRSTTTSLPPDEPISPTQPAQGFQAKLLPQPEIQLDPKEEHSRKRLLDIFSCDKNKSTTENPAAYESPLPSSNLKGDSSFVNPSKVLQSVSLNDQSSESKGSVLGYEYPTPSPSQQTATPLPTSAQNTGYVYDPPSKPLQYPASSFRGDSTFIQPLKIAPNNFSGQSTENREFSSGFNEFSGYNYPTPQKPFGYSTISPLTKSVLSVRISEQDTNNQEDKPTKSVQFLDSPFGGILGTSSSDTEYRKTLTPFSTHGQSTKGIIPQTPPYNPYSKLAERDNQLRSFAKLGGETDPKPTCDHSLPQSTDVHSPRSAPPSPSEFVRGPTGAASVLAASNELPDKCNHPFLGYVCKRSSDGQVHDK</sequence>
<feature type="region of interest" description="Disordered" evidence="1">
    <location>
        <begin position="705"/>
        <end position="759"/>
    </location>
</feature>
<feature type="compositionally biased region" description="Polar residues" evidence="1">
    <location>
        <begin position="283"/>
        <end position="298"/>
    </location>
</feature>
<feature type="compositionally biased region" description="Polar residues" evidence="1">
    <location>
        <begin position="453"/>
        <end position="474"/>
    </location>
</feature>